<name>A0A410RNJ5_CORCK</name>
<dbReference type="PIRSF" id="PIRSF002741">
    <property type="entry name" value="MppA"/>
    <property type="match status" value="1"/>
</dbReference>
<evidence type="ECO:0000256" key="3">
    <source>
        <dbReference type="ARBA" id="ARBA00022448"/>
    </source>
</evidence>
<dbReference type="Gene3D" id="3.10.105.10">
    <property type="entry name" value="Dipeptide-binding Protein, Domain 3"/>
    <property type="match status" value="1"/>
</dbReference>
<dbReference type="GO" id="GO:0015833">
    <property type="term" value="P:peptide transport"/>
    <property type="evidence" value="ECO:0007669"/>
    <property type="project" value="TreeGrafter"/>
</dbReference>
<accession>A0A410RNJ5</accession>
<evidence type="ECO:0000313" key="7">
    <source>
        <dbReference type="Proteomes" id="UP000288758"/>
    </source>
</evidence>
<proteinExistence type="inferred from homology"/>
<comment type="subcellular location">
    <subcellularLocation>
        <location evidence="1">Cell envelope</location>
    </subcellularLocation>
</comment>
<evidence type="ECO:0000256" key="4">
    <source>
        <dbReference type="ARBA" id="ARBA00022729"/>
    </source>
</evidence>
<dbReference type="CDD" id="cd08504">
    <property type="entry name" value="PBP2_OppA"/>
    <property type="match status" value="1"/>
</dbReference>
<dbReference type="PANTHER" id="PTHR30290">
    <property type="entry name" value="PERIPLASMIC BINDING COMPONENT OF ABC TRANSPORTER"/>
    <property type="match status" value="1"/>
</dbReference>
<organism evidence="6 7">
    <name type="scientific">Corallococcus coralloides</name>
    <name type="common">Myxococcus coralloides</name>
    <dbReference type="NCBI Taxonomy" id="184914"/>
    <lineage>
        <taxon>Bacteria</taxon>
        <taxon>Pseudomonadati</taxon>
        <taxon>Myxococcota</taxon>
        <taxon>Myxococcia</taxon>
        <taxon>Myxococcales</taxon>
        <taxon>Cystobacterineae</taxon>
        <taxon>Myxococcaceae</taxon>
        <taxon>Corallococcus</taxon>
    </lineage>
</organism>
<evidence type="ECO:0000259" key="5">
    <source>
        <dbReference type="Pfam" id="PF00496"/>
    </source>
</evidence>
<dbReference type="GO" id="GO:1904680">
    <property type="term" value="F:peptide transmembrane transporter activity"/>
    <property type="evidence" value="ECO:0007669"/>
    <property type="project" value="TreeGrafter"/>
</dbReference>
<comment type="similarity">
    <text evidence="2">Belongs to the bacterial solute-binding protein 5 family.</text>
</comment>
<evidence type="ECO:0000256" key="1">
    <source>
        <dbReference type="ARBA" id="ARBA00004196"/>
    </source>
</evidence>
<gene>
    <name evidence="6" type="primary">oppA</name>
    <name evidence="6" type="ORF">EJ065_1958</name>
</gene>
<keyword evidence="4" id="KW-0732">Signal</keyword>
<dbReference type="Proteomes" id="UP000288758">
    <property type="component" value="Chromosome"/>
</dbReference>
<protein>
    <submittedName>
        <fullName evidence="6">Putative oligopeptide ABC transporter periplasmic oligopeptide-binding protein</fullName>
    </submittedName>
</protein>
<keyword evidence="3" id="KW-0813">Transport</keyword>
<dbReference type="GO" id="GO:0030288">
    <property type="term" value="C:outer membrane-bounded periplasmic space"/>
    <property type="evidence" value="ECO:0007669"/>
    <property type="project" value="UniProtKB-ARBA"/>
</dbReference>
<evidence type="ECO:0000313" key="6">
    <source>
        <dbReference type="EMBL" id="QAT83544.1"/>
    </source>
</evidence>
<dbReference type="Gene3D" id="3.90.76.10">
    <property type="entry name" value="Dipeptide-binding Protein, Domain 1"/>
    <property type="match status" value="1"/>
</dbReference>
<reference evidence="6 7" key="1">
    <citation type="submission" date="2018-12" db="EMBL/GenBank/DDBJ databases">
        <title>Complete Genome Sequence of the Corallopyronin A producing Myxobacterium Corallococcus coralloides B035.</title>
        <authorList>
            <person name="Bouhired S.M."/>
            <person name="Rupp O."/>
            <person name="Blom J."/>
            <person name="Schaeberle T.F."/>
            <person name="Kehraus S."/>
            <person name="Schiefer A."/>
            <person name="Pfarr K."/>
            <person name="Goesmann A."/>
            <person name="Hoerauf A."/>
            <person name="Koenig G.M."/>
        </authorList>
    </citation>
    <scope>NUCLEOTIDE SEQUENCE [LARGE SCALE GENOMIC DNA]</scope>
    <source>
        <strain evidence="6 7">B035</strain>
    </source>
</reference>
<dbReference type="PANTHER" id="PTHR30290:SF10">
    <property type="entry name" value="PERIPLASMIC OLIGOPEPTIDE-BINDING PROTEIN-RELATED"/>
    <property type="match status" value="1"/>
</dbReference>
<dbReference type="InterPro" id="IPR039424">
    <property type="entry name" value="SBP_5"/>
</dbReference>
<dbReference type="InterPro" id="IPR000914">
    <property type="entry name" value="SBP_5_dom"/>
</dbReference>
<dbReference type="EMBL" id="CP034669">
    <property type="protein sequence ID" value="QAT83544.1"/>
    <property type="molecule type" value="Genomic_DNA"/>
</dbReference>
<dbReference type="GO" id="GO:0043190">
    <property type="term" value="C:ATP-binding cassette (ABC) transporter complex"/>
    <property type="evidence" value="ECO:0007669"/>
    <property type="project" value="InterPro"/>
</dbReference>
<dbReference type="InterPro" id="IPR030678">
    <property type="entry name" value="Peptide/Ni-bd"/>
</dbReference>
<dbReference type="AlphaFoldDB" id="A0A410RNJ5"/>
<dbReference type="SUPFAM" id="SSF53850">
    <property type="entry name" value="Periplasmic binding protein-like II"/>
    <property type="match status" value="1"/>
</dbReference>
<dbReference type="Gene3D" id="3.40.190.10">
    <property type="entry name" value="Periplasmic binding protein-like II"/>
    <property type="match status" value="1"/>
</dbReference>
<evidence type="ECO:0000256" key="2">
    <source>
        <dbReference type="ARBA" id="ARBA00005695"/>
    </source>
</evidence>
<dbReference type="Pfam" id="PF00496">
    <property type="entry name" value="SBP_bac_5"/>
    <property type="match status" value="1"/>
</dbReference>
<sequence>MKGPGSDEARMPADQESPVSWLLSFLRAGRGTTRGVAPRARILSYSLVLVMAAACGPCGFQPEPGVKVVVPAMPTTLDWSHSDPQSWVNYPVMLATQKGLTTLGADHSVQPGLAARWEREADAAGHEVYTFHLREDVTWSDGSPVTARDFVFGWHRALLGRERGEMADLQGAEEVLALQERGAPEADVKAALARVGVEAVDGRTLRVTLSRPRSYFLARLANVYLFFPAPSADLEGKSDEAVRDYFDRPRDGRPLAVGPYRVERWDRAGERVRLVFNPRSAFLPPVGPGETPAPVLTLMKSEIGPALYERGRVDFVFVDSAAALRGMKAADLKREPLLSTYFLGFNTERPPLDRPEVRRALARALDREALLAGLLPAARATNVLLPPELPDAAAPEQAALLPRYEPERAKAELAGVKGLDRPLRLVVKAGDSFVPEEALAERIAAQLAKVGVQVVVDSRSDFSAEVARRTPQGPRAYDLFLRRLGADYAHPNTFFTLFERQGNHQTGWETQGGGEPMRRFEQLLEEADGDPDPAHARELYAKAQQVLVGEQAVIAPLYHPDRYFRARARLHGLDVDPFNFLALRALRLGPDEAAAARAEGQGP</sequence>
<feature type="domain" description="Solute-binding protein family 5" evidence="5">
    <location>
        <begin position="109"/>
        <end position="503"/>
    </location>
</feature>